<reference evidence="1" key="1">
    <citation type="submission" date="2023-07" db="EMBL/GenBank/DDBJ databases">
        <title>Black Yeasts Isolated from many extreme environments.</title>
        <authorList>
            <person name="Coleine C."/>
            <person name="Stajich J.E."/>
            <person name="Selbmann L."/>
        </authorList>
    </citation>
    <scope>NUCLEOTIDE SEQUENCE</scope>
    <source>
        <strain evidence="1">CCFEE 5714</strain>
    </source>
</reference>
<organism evidence="1 2">
    <name type="scientific">Vermiconidia calcicola</name>
    <dbReference type="NCBI Taxonomy" id="1690605"/>
    <lineage>
        <taxon>Eukaryota</taxon>
        <taxon>Fungi</taxon>
        <taxon>Dikarya</taxon>
        <taxon>Ascomycota</taxon>
        <taxon>Pezizomycotina</taxon>
        <taxon>Dothideomycetes</taxon>
        <taxon>Dothideomycetidae</taxon>
        <taxon>Mycosphaerellales</taxon>
        <taxon>Extremaceae</taxon>
        <taxon>Vermiconidia</taxon>
    </lineage>
</organism>
<protein>
    <submittedName>
        <fullName evidence="1">Uncharacterized protein</fullName>
    </submittedName>
</protein>
<gene>
    <name evidence="1" type="ORF">LTR37_003648</name>
</gene>
<evidence type="ECO:0000313" key="1">
    <source>
        <dbReference type="EMBL" id="KAK3720599.1"/>
    </source>
</evidence>
<keyword evidence="2" id="KW-1185">Reference proteome</keyword>
<sequence>MLRHVTLRAKSPSLVARCTIRSSAAHRAEQGSLETDEEEIKAARKWLANLDADAIRQKATCDISFSRSSGPGGQNVNKVSSKATLRIPTSSLLPLLPKLIHQHVLNSRYHAAKSADVVVQADDSRKQTDNVNTCFRKLHELIMEAGRAAVPGETSAETTKRVEDLQKAEKVHRRKAKEYQSGNPSKFTLQGTNTYLVGQGQKRLLLDTGQGEPVWAESLKKTLADEKCNIDMIILTHWHPDHVGGVKDALKLPECSDAKVFKNQPTADQEAYADGEVISYTPPPGQQDIHDSQKFATEGATLRAFHCPGHTTDHMAFVLEEEDAMFTGDNVLGHGTAVFEDLAAYMDSLDRMKEQFSGRAYPGHGAVIEDGKAKIREYISHRKQREDQIIAVMKDEATKEDGQGWKSMSMVKIIYKDYPEHLHGPAEGSVLHVLRKMDGDGRVKKNDDGTWSLTKKAAL</sequence>
<dbReference type="Proteomes" id="UP001281147">
    <property type="component" value="Unassembled WGS sequence"/>
</dbReference>
<comment type="caution">
    <text evidence="1">The sequence shown here is derived from an EMBL/GenBank/DDBJ whole genome shotgun (WGS) entry which is preliminary data.</text>
</comment>
<proteinExistence type="predicted"/>
<accession>A0ACC3NPK9</accession>
<dbReference type="EMBL" id="JAUTXU010000021">
    <property type="protein sequence ID" value="KAK3720599.1"/>
    <property type="molecule type" value="Genomic_DNA"/>
</dbReference>
<name>A0ACC3NPK9_9PEZI</name>
<evidence type="ECO:0000313" key="2">
    <source>
        <dbReference type="Proteomes" id="UP001281147"/>
    </source>
</evidence>